<dbReference type="SUPFAM" id="SSF57184">
    <property type="entry name" value="Growth factor receptor domain"/>
    <property type="match status" value="1"/>
</dbReference>
<dbReference type="InterPro" id="IPR015915">
    <property type="entry name" value="Kelch-typ_b-propeller"/>
</dbReference>
<name>A0A1R2B7B9_9CILI</name>
<evidence type="ECO:0000313" key="4">
    <source>
        <dbReference type="Proteomes" id="UP000187209"/>
    </source>
</evidence>
<keyword evidence="1" id="KW-0812">Transmembrane</keyword>
<dbReference type="Pfam" id="PF24681">
    <property type="entry name" value="Kelch_KLHDC2_KLHL20_DRC7"/>
    <property type="match status" value="1"/>
</dbReference>
<gene>
    <name evidence="3" type="ORF">SteCoe_28970</name>
</gene>
<keyword evidence="4" id="KW-1185">Reference proteome</keyword>
<accession>A0A1R2B7B9</accession>
<dbReference type="Gene3D" id="2.120.10.80">
    <property type="entry name" value="Kelch-type beta propeller"/>
    <property type="match status" value="3"/>
</dbReference>
<dbReference type="SMART" id="SM01411">
    <property type="entry name" value="Ephrin_rec_like"/>
    <property type="match status" value="1"/>
</dbReference>
<dbReference type="Pfam" id="PF07699">
    <property type="entry name" value="Ephrin_rec_like"/>
    <property type="match status" value="1"/>
</dbReference>
<dbReference type="OrthoDB" id="5973484at2759"/>
<keyword evidence="1" id="KW-1133">Transmembrane helix</keyword>
<feature type="transmembrane region" description="Helical" evidence="1">
    <location>
        <begin position="640"/>
        <end position="665"/>
    </location>
</feature>
<evidence type="ECO:0000259" key="2">
    <source>
        <dbReference type="Pfam" id="PF07699"/>
    </source>
</evidence>
<dbReference type="InterPro" id="IPR011043">
    <property type="entry name" value="Gal_Oxase/kelch_b-propeller"/>
</dbReference>
<dbReference type="SUPFAM" id="SSF50965">
    <property type="entry name" value="Galactose oxidase, central domain"/>
    <property type="match status" value="1"/>
</dbReference>
<dbReference type="InterPro" id="IPR009030">
    <property type="entry name" value="Growth_fac_rcpt_cys_sf"/>
</dbReference>
<feature type="transmembrane region" description="Helical" evidence="1">
    <location>
        <begin position="580"/>
        <end position="601"/>
    </location>
</feature>
<protein>
    <recommendedName>
        <fullName evidence="2">Tyrosine-protein kinase ephrin type A/B receptor-like domain-containing protein</fullName>
    </recommendedName>
</protein>
<evidence type="ECO:0000256" key="1">
    <source>
        <dbReference type="SAM" id="Phobius"/>
    </source>
</evidence>
<organism evidence="3 4">
    <name type="scientific">Stentor coeruleus</name>
    <dbReference type="NCBI Taxonomy" id="5963"/>
    <lineage>
        <taxon>Eukaryota</taxon>
        <taxon>Sar</taxon>
        <taxon>Alveolata</taxon>
        <taxon>Ciliophora</taxon>
        <taxon>Postciliodesmatophora</taxon>
        <taxon>Heterotrichea</taxon>
        <taxon>Heterotrichida</taxon>
        <taxon>Stentoridae</taxon>
        <taxon>Stentor</taxon>
    </lineage>
</organism>
<evidence type="ECO:0000313" key="3">
    <source>
        <dbReference type="EMBL" id="OMJ72555.1"/>
    </source>
</evidence>
<dbReference type="EMBL" id="MPUH01000891">
    <property type="protein sequence ID" value="OMJ72555.1"/>
    <property type="molecule type" value="Genomic_DNA"/>
</dbReference>
<feature type="domain" description="Tyrosine-protein kinase ephrin type A/B receptor-like" evidence="2">
    <location>
        <begin position="472"/>
        <end position="515"/>
    </location>
</feature>
<dbReference type="InterPro" id="IPR011641">
    <property type="entry name" value="Tyr-kin_ephrin_A/B_rcpt-like"/>
</dbReference>
<dbReference type="SUPFAM" id="SSF117281">
    <property type="entry name" value="Kelch motif"/>
    <property type="match status" value="2"/>
</dbReference>
<dbReference type="PANTHER" id="PTHR23244">
    <property type="entry name" value="KELCH REPEAT DOMAIN"/>
    <property type="match status" value="1"/>
</dbReference>
<reference evidence="3 4" key="1">
    <citation type="submission" date="2016-11" db="EMBL/GenBank/DDBJ databases">
        <title>The macronuclear genome of Stentor coeruleus: a giant cell with tiny introns.</title>
        <authorList>
            <person name="Slabodnick M."/>
            <person name="Ruby J.G."/>
            <person name="Reiff S.B."/>
            <person name="Swart E.C."/>
            <person name="Gosai S."/>
            <person name="Prabakaran S."/>
            <person name="Witkowska E."/>
            <person name="Larue G.E."/>
            <person name="Fisher S."/>
            <person name="Freeman R.M."/>
            <person name="Gunawardena J."/>
            <person name="Chu W."/>
            <person name="Stover N.A."/>
            <person name="Gregory B.D."/>
            <person name="Nowacki M."/>
            <person name="Derisi J."/>
            <person name="Roy S.W."/>
            <person name="Marshall W.F."/>
            <person name="Sood P."/>
        </authorList>
    </citation>
    <scope>NUCLEOTIDE SEQUENCE [LARGE SCALE GENOMIC DNA]</scope>
    <source>
        <strain evidence="3">WM001</strain>
    </source>
</reference>
<dbReference type="AlphaFoldDB" id="A0A1R2B7B9"/>
<dbReference type="Proteomes" id="UP000187209">
    <property type="component" value="Unassembled WGS sequence"/>
</dbReference>
<keyword evidence="1" id="KW-0472">Membrane</keyword>
<dbReference type="Gene3D" id="2.10.50.10">
    <property type="entry name" value="Tumor Necrosis Factor Receptor, subunit A, domain 2"/>
    <property type="match status" value="1"/>
</dbReference>
<proteinExistence type="predicted"/>
<sequence length="945" mass="106616">MLYLFGGTAFYNNTDNYYSDLCIYDFDTDLWTKTEILLIYPSTTQGGSAVYSNYLYYFFGWNFTNNIAVSSSSILRMNLSSSILSWEILSSNGCDLVELQRTSFGFWLDSDTFYILGGTLSNGIGNSLISIALDNLIENLSCKVVFPNQLSPQRRHGSSLVYVTGGFLMFGGIDQTKLFNDLWFYNIQTTYWEFIDASGQRPAPRFRHTTASQGNYMVVFGGVTYNNEYLQDFYYYDVLEQVWFIIETPVNSSMPQPLISSCIVIDLPFVYLIGGKEQYQITLNLWMFNINTFTFTQIFKYKPNPVYPGIFKHSCSGELVGKDFLIYTYLGSRNIVDEPFCGIYRFNLSAKIVTPEIVLRNTLDMPCRTDAAFADLGDGLVLFAGGQRFKENSFTDIWAMNITNNATYMIGTLPEGAFATAASYINATLFIFSGLTSNGISVDSPSSDYFSKFWFGKNTAISNNINCGAGMYNNQGNCVFCPAGTYSSPTSQGECMICPNGTSNILTGATSITQCIPCSYGYYSIDSSKICKPCQKDSICFIGTGTNPITSSYQDYLYDLTQENSQPDEYSPKNIYNKKLILIIVFSTIAFLFIIIFIFSLKARIFFSYYDIYKNLHFEQHSTEEGFEIPKEILNRPSKLGGFCSTITIIALLFIGINTLLSYILTNMTEDISVIPIGSLIQEYDFENIDFELEIVTSSYRGQCEKQYVLYNQSENLEISSIQVKNDDVFCKIICSFTAQELISNGESITFSFNEILSYASDAYAKLSTKSSIGSEKSIAVQNITSTTGTVFRGSSPIVFSFALLPSYYESRNVLDEENSKVGYRISESLIPIKGTETGISNIPITNGFSIKILFVRNDIGVTTYRYPSVELVDFIIKFLNDFPGTIVLIGFLMWFFEYFKNVIQGKTSGRLRLVRKQIKEEQEERRARKGVRMSRSNQILLDPN</sequence>
<comment type="caution">
    <text evidence="3">The sequence shown here is derived from an EMBL/GenBank/DDBJ whole genome shotgun (WGS) entry which is preliminary data.</text>
</comment>